<keyword evidence="2" id="KW-1185">Reference proteome</keyword>
<comment type="caution">
    <text evidence="1">The sequence shown here is derived from an EMBL/GenBank/DDBJ whole genome shotgun (WGS) entry which is preliminary data.</text>
</comment>
<dbReference type="RefSeq" id="WP_380775651.1">
    <property type="nucleotide sequence ID" value="NZ_JBHUEO010000082.1"/>
</dbReference>
<dbReference type="Proteomes" id="UP001597301">
    <property type="component" value="Unassembled WGS sequence"/>
</dbReference>
<accession>A0ABW4KK82</accession>
<organism evidence="1 2">
    <name type="scientific">Siminovitchia sediminis</name>
    <dbReference type="NCBI Taxonomy" id="1274353"/>
    <lineage>
        <taxon>Bacteria</taxon>
        <taxon>Bacillati</taxon>
        <taxon>Bacillota</taxon>
        <taxon>Bacilli</taxon>
        <taxon>Bacillales</taxon>
        <taxon>Bacillaceae</taxon>
        <taxon>Siminovitchia</taxon>
    </lineage>
</organism>
<proteinExistence type="predicted"/>
<evidence type="ECO:0000313" key="2">
    <source>
        <dbReference type="Proteomes" id="UP001597301"/>
    </source>
</evidence>
<protein>
    <submittedName>
        <fullName evidence="1">Uncharacterized protein</fullName>
    </submittedName>
</protein>
<name>A0ABW4KK82_9BACI</name>
<dbReference type="EMBL" id="JBHUEO010000082">
    <property type="protein sequence ID" value="MFD1708425.1"/>
    <property type="molecule type" value="Genomic_DNA"/>
</dbReference>
<evidence type="ECO:0000313" key="1">
    <source>
        <dbReference type="EMBL" id="MFD1708425.1"/>
    </source>
</evidence>
<reference evidence="2" key="1">
    <citation type="journal article" date="2019" name="Int. J. Syst. Evol. Microbiol.">
        <title>The Global Catalogue of Microorganisms (GCM) 10K type strain sequencing project: providing services to taxonomists for standard genome sequencing and annotation.</title>
        <authorList>
            <consortium name="The Broad Institute Genomics Platform"/>
            <consortium name="The Broad Institute Genome Sequencing Center for Infectious Disease"/>
            <person name="Wu L."/>
            <person name="Ma J."/>
        </authorList>
    </citation>
    <scope>NUCLEOTIDE SEQUENCE [LARGE SCALE GENOMIC DNA]</scope>
    <source>
        <strain evidence="2">CGMCC 1.12295</strain>
    </source>
</reference>
<gene>
    <name evidence="1" type="ORF">ACFSCZ_17195</name>
</gene>
<sequence>MYGEWEVYQQELFMGIYRLTWDAGPDPDVILLVSAVDSRFEQCRWI</sequence>